<dbReference type="EMBL" id="LXQA010064468">
    <property type="protein sequence ID" value="MCI07182.1"/>
    <property type="molecule type" value="Genomic_DNA"/>
</dbReference>
<keyword evidence="3" id="KW-1185">Reference proteome</keyword>
<dbReference type="PANTHER" id="PTHR34119:SF1">
    <property type="entry name" value="OS04G0394700 PROTEIN"/>
    <property type="match status" value="1"/>
</dbReference>
<dbReference type="Proteomes" id="UP000265520">
    <property type="component" value="Unassembled WGS sequence"/>
</dbReference>
<evidence type="ECO:0000313" key="3">
    <source>
        <dbReference type="Proteomes" id="UP000265520"/>
    </source>
</evidence>
<name>A0A392P5X6_9FABA</name>
<feature type="region of interest" description="Disordered" evidence="1">
    <location>
        <begin position="43"/>
        <end position="109"/>
    </location>
</feature>
<sequence length="109" mass="12395">MFVFRLKSLKQGQSRSLLTQAARHHAAQSCFFKKAAKSLETVEPHVNSVTEQQHIDYHFSGLEEEDGDEGDYGDEDDDGYDENDDGELSFDYGPNEQERDVSTSRNSME</sequence>
<proteinExistence type="predicted"/>
<reference evidence="2 3" key="1">
    <citation type="journal article" date="2018" name="Front. Plant Sci.">
        <title>Red Clover (Trifolium pratense) and Zigzag Clover (T. medium) - A Picture of Genomic Similarities and Differences.</title>
        <authorList>
            <person name="Dluhosova J."/>
            <person name="Istvanek J."/>
            <person name="Nedelnik J."/>
            <person name="Repkova J."/>
        </authorList>
    </citation>
    <scope>NUCLEOTIDE SEQUENCE [LARGE SCALE GENOMIC DNA]</scope>
    <source>
        <strain evidence="3">cv. 10/8</strain>
        <tissue evidence="2">Leaf</tissue>
    </source>
</reference>
<feature type="non-terminal residue" evidence="2">
    <location>
        <position position="109"/>
    </location>
</feature>
<feature type="compositionally biased region" description="Acidic residues" evidence="1">
    <location>
        <begin position="62"/>
        <end position="88"/>
    </location>
</feature>
<feature type="compositionally biased region" description="Basic and acidic residues" evidence="1">
    <location>
        <begin position="96"/>
        <end position="109"/>
    </location>
</feature>
<organism evidence="2 3">
    <name type="scientific">Trifolium medium</name>
    <dbReference type="NCBI Taxonomy" id="97028"/>
    <lineage>
        <taxon>Eukaryota</taxon>
        <taxon>Viridiplantae</taxon>
        <taxon>Streptophyta</taxon>
        <taxon>Embryophyta</taxon>
        <taxon>Tracheophyta</taxon>
        <taxon>Spermatophyta</taxon>
        <taxon>Magnoliopsida</taxon>
        <taxon>eudicotyledons</taxon>
        <taxon>Gunneridae</taxon>
        <taxon>Pentapetalae</taxon>
        <taxon>rosids</taxon>
        <taxon>fabids</taxon>
        <taxon>Fabales</taxon>
        <taxon>Fabaceae</taxon>
        <taxon>Papilionoideae</taxon>
        <taxon>50 kb inversion clade</taxon>
        <taxon>NPAAA clade</taxon>
        <taxon>Hologalegina</taxon>
        <taxon>IRL clade</taxon>
        <taxon>Trifolieae</taxon>
        <taxon>Trifolium</taxon>
    </lineage>
</organism>
<accession>A0A392P5X6</accession>
<protein>
    <submittedName>
        <fullName evidence="2">Hydroxyproline-rich glycoprotein family protein</fullName>
    </submittedName>
</protein>
<comment type="caution">
    <text evidence="2">The sequence shown here is derived from an EMBL/GenBank/DDBJ whole genome shotgun (WGS) entry which is preliminary data.</text>
</comment>
<evidence type="ECO:0000313" key="2">
    <source>
        <dbReference type="EMBL" id="MCI07182.1"/>
    </source>
</evidence>
<dbReference type="AlphaFoldDB" id="A0A392P5X6"/>
<dbReference type="InterPro" id="IPR037488">
    <property type="entry name" value="At2g33490-like"/>
</dbReference>
<evidence type="ECO:0000256" key="1">
    <source>
        <dbReference type="SAM" id="MobiDB-lite"/>
    </source>
</evidence>
<dbReference type="PANTHER" id="PTHR34119">
    <property type="entry name" value="HYDROXYPROLINE-RICH GLYCOPROTEIN-LIKE"/>
    <property type="match status" value="1"/>
</dbReference>